<organism evidence="1 2">
    <name type="scientific">Acidiferrimicrobium australe</name>
    <dbReference type="NCBI Taxonomy" id="2664430"/>
    <lineage>
        <taxon>Bacteria</taxon>
        <taxon>Bacillati</taxon>
        <taxon>Actinomycetota</taxon>
        <taxon>Acidimicrobiia</taxon>
        <taxon>Acidimicrobiales</taxon>
        <taxon>Acidimicrobiaceae</taxon>
        <taxon>Acidiferrimicrobium</taxon>
    </lineage>
</organism>
<dbReference type="EMBL" id="WJHE01000665">
    <property type="protein sequence ID" value="MST33620.1"/>
    <property type="molecule type" value="Genomic_DNA"/>
</dbReference>
<name>A0ABW9QVQ4_9ACTN</name>
<reference evidence="1 2" key="1">
    <citation type="submission" date="2019-11" db="EMBL/GenBank/DDBJ databases">
        <title>Acidiferrimicrobium australis gen. nov., sp. nov., an acidophilic and obligately heterotrophic, member of the Actinobacteria that catalyses dissimilatory oxido- reduction of iron isolated from metal-rich acidic water in Chile.</title>
        <authorList>
            <person name="Gonzalez D."/>
            <person name="Huber K."/>
            <person name="Hedrich S."/>
            <person name="Rojas-Villalobos C."/>
            <person name="Quatrini R."/>
            <person name="Dinamarca M.A."/>
            <person name="Schwarz A."/>
            <person name="Canales C."/>
            <person name="Nancucheo I."/>
        </authorList>
    </citation>
    <scope>NUCLEOTIDE SEQUENCE [LARGE SCALE GENOMIC DNA]</scope>
    <source>
        <strain evidence="1 2">USS-CCA1</strain>
    </source>
</reference>
<sequence length="66" mass="6811">MDAADPGGLPRVVTAVEQRLDGHLAALLNSAGTALKRPDGAGLGVVDAPTAVWQQVLAVNCRPPRR</sequence>
<proteinExistence type="predicted"/>
<dbReference type="Proteomes" id="UP000437736">
    <property type="component" value="Unassembled WGS sequence"/>
</dbReference>
<evidence type="ECO:0000313" key="1">
    <source>
        <dbReference type="EMBL" id="MST33620.1"/>
    </source>
</evidence>
<evidence type="ECO:0000313" key="2">
    <source>
        <dbReference type="Proteomes" id="UP000437736"/>
    </source>
</evidence>
<gene>
    <name evidence="1" type="ORF">GHK86_12930</name>
</gene>
<accession>A0ABW9QVQ4</accession>
<protein>
    <submittedName>
        <fullName evidence="1">Uncharacterized protein</fullName>
    </submittedName>
</protein>
<keyword evidence="2" id="KW-1185">Reference proteome</keyword>
<comment type="caution">
    <text evidence="1">The sequence shown here is derived from an EMBL/GenBank/DDBJ whole genome shotgun (WGS) entry which is preliminary data.</text>
</comment>